<evidence type="ECO:0000313" key="2">
    <source>
        <dbReference type="Proteomes" id="UP000192796"/>
    </source>
</evidence>
<dbReference type="EMBL" id="LVYD01000013">
    <property type="protein sequence ID" value="OQP65835.1"/>
    <property type="molecule type" value="Genomic_DNA"/>
</dbReference>
<evidence type="ECO:0000313" key="1">
    <source>
        <dbReference type="EMBL" id="OQP65835.1"/>
    </source>
</evidence>
<protein>
    <submittedName>
        <fullName evidence="1">Uncharacterized protein</fullName>
    </submittedName>
</protein>
<name>A0A1V9G5C4_9BACT</name>
<dbReference type="Proteomes" id="UP000192796">
    <property type="component" value="Unassembled WGS sequence"/>
</dbReference>
<gene>
    <name evidence="1" type="ORF">A3860_14670</name>
</gene>
<accession>A0A1V9G5C4</accession>
<dbReference type="AlphaFoldDB" id="A0A1V9G5C4"/>
<keyword evidence="2" id="KW-1185">Reference proteome</keyword>
<comment type="caution">
    <text evidence="1">The sequence shown here is derived from an EMBL/GenBank/DDBJ whole genome shotgun (WGS) entry which is preliminary data.</text>
</comment>
<organism evidence="1 2">
    <name type="scientific">Niastella vici</name>
    <dbReference type="NCBI Taxonomy" id="1703345"/>
    <lineage>
        <taxon>Bacteria</taxon>
        <taxon>Pseudomonadati</taxon>
        <taxon>Bacteroidota</taxon>
        <taxon>Chitinophagia</taxon>
        <taxon>Chitinophagales</taxon>
        <taxon>Chitinophagaceae</taxon>
        <taxon>Niastella</taxon>
    </lineage>
</organism>
<sequence length="151" mass="17035">MGIWREGSYALFLQIMKIKFFVSHELEKPFRLSVHKNGKLGFPMDAAKALELSQEKSISIGVNDEDPNDNALYMVINESLIPGAFKVAKAGDYYYLPIKLLLDNLKVPYTTESVAFNMSKVENGDGVFYKLIRIVNEKKAPKADNQETQAL</sequence>
<reference evidence="1 2" key="1">
    <citation type="submission" date="2016-03" db="EMBL/GenBank/DDBJ databases">
        <title>Niastella vici sp. nov., isolated from farmland soil.</title>
        <authorList>
            <person name="Chen L."/>
            <person name="Wang D."/>
            <person name="Yang S."/>
            <person name="Wang G."/>
        </authorList>
    </citation>
    <scope>NUCLEOTIDE SEQUENCE [LARGE SCALE GENOMIC DNA]</scope>
    <source>
        <strain evidence="1 2">DJ57</strain>
    </source>
</reference>
<proteinExistence type="predicted"/>